<feature type="signal peptide" evidence="2">
    <location>
        <begin position="1"/>
        <end position="18"/>
    </location>
</feature>
<evidence type="ECO:0008006" key="5">
    <source>
        <dbReference type="Google" id="ProtNLM"/>
    </source>
</evidence>
<name>A0A067D9I6_SAPPC</name>
<keyword evidence="2" id="KW-0732">Signal</keyword>
<evidence type="ECO:0000256" key="2">
    <source>
        <dbReference type="SAM" id="SignalP"/>
    </source>
</evidence>
<dbReference type="AlphaFoldDB" id="A0A067D9I6"/>
<keyword evidence="1" id="KW-0812">Transmembrane</keyword>
<dbReference type="EMBL" id="KK583189">
    <property type="protein sequence ID" value="KDO35311.1"/>
    <property type="molecule type" value="Genomic_DNA"/>
</dbReference>
<dbReference type="STRING" id="695850.A0A067D9I6"/>
<evidence type="ECO:0000313" key="3">
    <source>
        <dbReference type="EMBL" id="KDO35311.1"/>
    </source>
</evidence>
<protein>
    <recommendedName>
        <fullName evidence="5">Reticulon domain-containing protein</fullName>
    </recommendedName>
</protein>
<dbReference type="VEuPathDB" id="FungiDB:SPRG_00160"/>
<accession>A0A067D9I6</accession>
<keyword evidence="4" id="KW-1185">Reference proteome</keyword>
<evidence type="ECO:0000256" key="1">
    <source>
        <dbReference type="SAM" id="Phobius"/>
    </source>
</evidence>
<evidence type="ECO:0000313" key="4">
    <source>
        <dbReference type="Proteomes" id="UP000030745"/>
    </source>
</evidence>
<keyword evidence="1" id="KW-1133">Transmembrane helix</keyword>
<sequence>MAFELLILTFSIIVFLYSTDDRATQVLGSGAYLEAATSFFAALRKAMETHRTLVADTDTDRKMRVLASSVMCWQCVLYDAFFAGAVLLICAYTLCAVLALQPFA</sequence>
<organism evidence="3 4">
    <name type="scientific">Saprolegnia parasitica (strain CBS 223.65)</name>
    <dbReference type="NCBI Taxonomy" id="695850"/>
    <lineage>
        <taxon>Eukaryota</taxon>
        <taxon>Sar</taxon>
        <taxon>Stramenopiles</taxon>
        <taxon>Oomycota</taxon>
        <taxon>Saprolegniomycetes</taxon>
        <taxon>Saprolegniales</taxon>
        <taxon>Saprolegniaceae</taxon>
        <taxon>Saprolegnia</taxon>
    </lineage>
</organism>
<feature type="chain" id="PRO_5001635379" description="Reticulon domain-containing protein" evidence="2">
    <location>
        <begin position="19"/>
        <end position="104"/>
    </location>
</feature>
<proteinExistence type="predicted"/>
<dbReference type="RefSeq" id="XP_012193658.1">
    <property type="nucleotide sequence ID" value="XM_012338268.1"/>
</dbReference>
<dbReference type="GeneID" id="24122813"/>
<dbReference type="Proteomes" id="UP000030745">
    <property type="component" value="Unassembled WGS sequence"/>
</dbReference>
<gene>
    <name evidence="3" type="ORF">SPRG_00160</name>
</gene>
<keyword evidence="1" id="KW-0472">Membrane</keyword>
<reference evidence="3 4" key="1">
    <citation type="journal article" date="2013" name="PLoS Genet.">
        <title>Distinctive expansion of potential virulence genes in the genome of the oomycete fish pathogen Saprolegnia parasitica.</title>
        <authorList>
            <person name="Jiang R.H."/>
            <person name="de Bruijn I."/>
            <person name="Haas B.J."/>
            <person name="Belmonte R."/>
            <person name="Lobach L."/>
            <person name="Christie J."/>
            <person name="van den Ackerveken G."/>
            <person name="Bottin A."/>
            <person name="Bulone V."/>
            <person name="Diaz-Moreno S.M."/>
            <person name="Dumas B."/>
            <person name="Fan L."/>
            <person name="Gaulin E."/>
            <person name="Govers F."/>
            <person name="Grenville-Briggs L.J."/>
            <person name="Horner N.R."/>
            <person name="Levin J.Z."/>
            <person name="Mammella M."/>
            <person name="Meijer H.J."/>
            <person name="Morris P."/>
            <person name="Nusbaum C."/>
            <person name="Oome S."/>
            <person name="Phillips A.J."/>
            <person name="van Rooyen D."/>
            <person name="Rzeszutek E."/>
            <person name="Saraiva M."/>
            <person name="Secombes C.J."/>
            <person name="Seidl M.F."/>
            <person name="Snel B."/>
            <person name="Stassen J.H."/>
            <person name="Sykes S."/>
            <person name="Tripathy S."/>
            <person name="van den Berg H."/>
            <person name="Vega-Arreguin J.C."/>
            <person name="Wawra S."/>
            <person name="Young S.K."/>
            <person name="Zeng Q."/>
            <person name="Dieguez-Uribeondo J."/>
            <person name="Russ C."/>
            <person name="Tyler B.M."/>
            <person name="van West P."/>
        </authorList>
    </citation>
    <scope>NUCLEOTIDE SEQUENCE [LARGE SCALE GENOMIC DNA]</scope>
    <source>
        <strain evidence="3 4">CBS 223.65</strain>
    </source>
</reference>
<dbReference type="KEGG" id="spar:SPRG_00160"/>
<feature type="transmembrane region" description="Helical" evidence="1">
    <location>
        <begin position="80"/>
        <end position="100"/>
    </location>
</feature>
<dbReference type="OrthoDB" id="300855at2759"/>